<evidence type="ECO:0000313" key="3">
    <source>
        <dbReference type="WBParaSite" id="BTMF_0001413401-mRNA-1"/>
    </source>
</evidence>
<dbReference type="Proteomes" id="UP000280834">
    <property type="component" value="Unassembled WGS sequence"/>
</dbReference>
<reference evidence="3" key="1">
    <citation type="submission" date="2017-02" db="UniProtKB">
        <authorList>
            <consortium name="WormBaseParasite"/>
        </authorList>
    </citation>
    <scope>IDENTIFICATION</scope>
</reference>
<protein>
    <submittedName>
        <fullName evidence="3">Branched-chain amino acid ABC transporter permease</fullName>
    </submittedName>
</protein>
<proteinExistence type="predicted"/>
<accession>A0A0R3R294</accession>
<evidence type="ECO:0000313" key="2">
    <source>
        <dbReference type="Proteomes" id="UP000280834"/>
    </source>
</evidence>
<organism evidence="3">
    <name type="scientific">Brugia timori</name>
    <dbReference type="NCBI Taxonomy" id="42155"/>
    <lineage>
        <taxon>Eukaryota</taxon>
        <taxon>Metazoa</taxon>
        <taxon>Ecdysozoa</taxon>
        <taxon>Nematoda</taxon>
        <taxon>Chromadorea</taxon>
        <taxon>Rhabditida</taxon>
        <taxon>Spirurina</taxon>
        <taxon>Spiruromorpha</taxon>
        <taxon>Filarioidea</taxon>
        <taxon>Onchocercidae</taxon>
        <taxon>Brugia</taxon>
    </lineage>
</organism>
<dbReference type="WBParaSite" id="BTMF_0001413401-mRNA-1">
    <property type="protein sequence ID" value="BTMF_0001413401-mRNA-1"/>
    <property type="gene ID" value="BTMF_0001413401"/>
</dbReference>
<dbReference type="EMBL" id="UZAG01018904">
    <property type="protein sequence ID" value="VDO41505.1"/>
    <property type="molecule type" value="Genomic_DNA"/>
</dbReference>
<keyword evidence="2" id="KW-1185">Reference proteome</keyword>
<name>A0A0R3R294_9BILA</name>
<reference evidence="1 2" key="2">
    <citation type="submission" date="2018-11" db="EMBL/GenBank/DDBJ databases">
        <authorList>
            <consortium name="Pathogen Informatics"/>
        </authorList>
    </citation>
    <scope>NUCLEOTIDE SEQUENCE [LARGE SCALE GENOMIC DNA]</scope>
</reference>
<evidence type="ECO:0000313" key="1">
    <source>
        <dbReference type="EMBL" id="VDO41505.1"/>
    </source>
</evidence>
<sequence length="54" mass="6023">MVVTMVIIQCLRDLLHLAVLPTVTGNGNLYYKEAMLIFAGILVVLKTAFRFKAL</sequence>
<dbReference type="AlphaFoldDB" id="A0A0R3R294"/>
<gene>
    <name evidence="1" type="ORF">BTMF_LOCUS12130</name>
</gene>